<dbReference type="EMBL" id="OY731400">
    <property type="protein sequence ID" value="CAJ1937659.1"/>
    <property type="molecule type" value="Genomic_DNA"/>
</dbReference>
<evidence type="ECO:0000313" key="2">
    <source>
        <dbReference type="Proteomes" id="UP001189624"/>
    </source>
</evidence>
<reference evidence="1" key="1">
    <citation type="submission" date="2023-10" db="EMBL/GenBank/DDBJ databases">
        <authorList>
            <person name="Domelevo Entfellner J.-B."/>
        </authorList>
    </citation>
    <scope>NUCLEOTIDE SEQUENCE</scope>
</reference>
<accession>A0AA86VEL6</accession>
<sequence>MGAVVEAGCDWEWGVGLWRRSRWRMRMEVRWGLRWSRGEALQSEKMEARVLCKLGLQEESQRAGEGHRLGEREGEWAASWRWSNWFAENMGKADVDGTLVKKAQRLSRRWKGSCGVILEVERLESGGKPKLVVRVKGVVVRVEGGAARRKGDKVCVRWGS</sequence>
<protein>
    <submittedName>
        <fullName evidence="1">Uncharacterized protein</fullName>
    </submittedName>
</protein>
<proteinExistence type="predicted"/>
<dbReference type="Gramene" id="rna-AYBTSS11_LOCUS8148">
    <property type="protein sequence ID" value="CAJ1937659.1"/>
    <property type="gene ID" value="gene-AYBTSS11_LOCUS8148"/>
</dbReference>
<name>A0AA86VEL6_9FABA</name>
<evidence type="ECO:0000313" key="1">
    <source>
        <dbReference type="EMBL" id="CAJ1937659.1"/>
    </source>
</evidence>
<dbReference type="Proteomes" id="UP001189624">
    <property type="component" value="Chromosome 3"/>
</dbReference>
<keyword evidence="2" id="KW-1185">Reference proteome</keyword>
<dbReference type="AlphaFoldDB" id="A0AA86VEL6"/>
<gene>
    <name evidence="1" type="ORF">AYBTSS11_LOCUS8148</name>
</gene>
<organism evidence="1 2">
    <name type="scientific">Sphenostylis stenocarpa</name>
    <dbReference type="NCBI Taxonomy" id="92480"/>
    <lineage>
        <taxon>Eukaryota</taxon>
        <taxon>Viridiplantae</taxon>
        <taxon>Streptophyta</taxon>
        <taxon>Embryophyta</taxon>
        <taxon>Tracheophyta</taxon>
        <taxon>Spermatophyta</taxon>
        <taxon>Magnoliopsida</taxon>
        <taxon>eudicotyledons</taxon>
        <taxon>Gunneridae</taxon>
        <taxon>Pentapetalae</taxon>
        <taxon>rosids</taxon>
        <taxon>fabids</taxon>
        <taxon>Fabales</taxon>
        <taxon>Fabaceae</taxon>
        <taxon>Papilionoideae</taxon>
        <taxon>50 kb inversion clade</taxon>
        <taxon>NPAAA clade</taxon>
        <taxon>indigoferoid/millettioid clade</taxon>
        <taxon>Phaseoleae</taxon>
        <taxon>Sphenostylis</taxon>
    </lineage>
</organism>